<dbReference type="RefSeq" id="WP_125911589.1">
    <property type="nucleotide sequence ID" value="NZ_BJNH01000026.1"/>
</dbReference>
<evidence type="ECO:0000313" key="2">
    <source>
        <dbReference type="Proteomes" id="UP000320693"/>
    </source>
</evidence>
<keyword evidence="2" id="KW-1185">Reference proteome</keyword>
<comment type="caution">
    <text evidence="1">The sequence shown here is derived from an EMBL/GenBank/DDBJ whole genome shotgun (WGS) entry which is preliminary data.</text>
</comment>
<gene>
    <name evidence="1" type="ORF">PSA01_25960</name>
</gene>
<dbReference type="EMBL" id="BJNH01000026">
    <property type="protein sequence ID" value="GEC25567.1"/>
    <property type="molecule type" value="Genomic_DNA"/>
</dbReference>
<protein>
    <recommendedName>
        <fullName evidence="3">Type VII secretion protein EccE</fullName>
    </recommendedName>
</protein>
<accession>A0ABQ0RY19</accession>
<name>A0ABQ0RY19_9PSEU</name>
<sequence length="338" mass="35346">MRRGVVVLVVVGIVAAAAVAGGVLLTGRSERVAQGIADDAVPGGLRILRIDDPVGDAPRTALAGLVDDPDAALRFEIDRDCDTDCLRRIAERTDEARAAAAVVRELGAGPCGPALGGVTGVSWEERGRPVPLDLASRVRIVLTVLADVESDAGADLFPLLDRCAAALVTDRHEVDLRVSVVPASARPAEPVDPGLPAVLRSAEQADALDAEVRHVARVLASTDGIELPADREFGPALTDDLRDTLEPVLDRAVRDHVVAGTGAALERGPSLRSAVYLPGSVDRLRAYLSFTPPDATERTTRIAAVDVGRDGTDPVVARLFDGSRFGAPYEPGLRTPAG</sequence>
<evidence type="ECO:0000313" key="1">
    <source>
        <dbReference type="EMBL" id="GEC25567.1"/>
    </source>
</evidence>
<evidence type="ECO:0008006" key="3">
    <source>
        <dbReference type="Google" id="ProtNLM"/>
    </source>
</evidence>
<reference evidence="1 2" key="1">
    <citation type="submission" date="2019-06" db="EMBL/GenBank/DDBJ databases">
        <title>Whole genome shotgun sequence of Pseudonocardia saturnea NBRC 14499.</title>
        <authorList>
            <person name="Hosoyama A."/>
            <person name="Uohara A."/>
            <person name="Ohji S."/>
            <person name="Ichikawa N."/>
        </authorList>
    </citation>
    <scope>NUCLEOTIDE SEQUENCE [LARGE SCALE GENOMIC DNA]</scope>
    <source>
        <strain evidence="1 2">NBRC 14499</strain>
    </source>
</reference>
<organism evidence="1 2">
    <name type="scientific">Pseudonocardia saturnea</name>
    <dbReference type="NCBI Taxonomy" id="33909"/>
    <lineage>
        <taxon>Bacteria</taxon>
        <taxon>Bacillati</taxon>
        <taxon>Actinomycetota</taxon>
        <taxon>Actinomycetes</taxon>
        <taxon>Pseudonocardiales</taxon>
        <taxon>Pseudonocardiaceae</taxon>
        <taxon>Pseudonocardia</taxon>
    </lineage>
</organism>
<proteinExistence type="predicted"/>
<dbReference type="Proteomes" id="UP000320693">
    <property type="component" value="Unassembled WGS sequence"/>
</dbReference>